<dbReference type="AlphaFoldDB" id="A0P2K0"/>
<proteinExistence type="predicted"/>
<protein>
    <submittedName>
        <fullName evidence="2">Uncharacterized protein</fullName>
    </submittedName>
</protein>
<dbReference type="GeneID" id="68849638"/>
<evidence type="ECO:0000256" key="1">
    <source>
        <dbReference type="SAM" id="MobiDB-lite"/>
    </source>
</evidence>
<feature type="compositionally biased region" description="Low complexity" evidence="1">
    <location>
        <begin position="459"/>
        <end position="470"/>
    </location>
</feature>
<evidence type="ECO:0000313" key="3">
    <source>
        <dbReference type="Proteomes" id="UP000004848"/>
    </source>
</evidence>
<comment type="caution">
    <text evidence="2">The sequence shown here is derived from an EMBL/GenBank/DDBJ whole genome shotgun (WGS) entry which is preliminary data.</text>
</comment>
<dbReference type="RefSeq" id="WP_006939595.1">
    <property type="nucleotide sequence ID" value="NZ_AAUW01000027.1"/>
</dbReference>
<dbReference type="EMBL" id="AAUW01000027">
    <property type="protein sequence ID" value="EAV40653.1"/>
    <property type="molecule type" value="Genomic_DNA"/>
</dbReference>
<evidence type="ECO:0000313" key="2">
    <source>
        <dbReference type="EMBL" id="EAV40653.1"/>
    </source>
</evidence>
<gene>
    <name evidence="2" type="ORF">SIAM614_00387</name>
</gene>
<feature type="region of interest" description="Disordered" evidence="1">
    <location>
        <begin position="439"/>
        <end position="471"/>
    </location>
</feature>
<dbReference type="Proteomes" id="UP000004848">
    <property type="component" value="Unassembled WGS sequence"/>
</dbReference>
<feature type="region of interest" description="Disordered" evidence="1">
    <location>
        <begin position="496"/>
        <end position="515"/>
    </location>
</feature>
<reference evidence="2 3" key="1">
    <citation type="submission" date="2006-05" db="EMBL/GenBank/DDBJ databases">
        <authorList>
            <person name="King G."/>
            <person name="Ferriera S."/>
            <person name="Johnson J."/>
            <person name="Kravitz S."/>
            <person name="Beeson K."/>
            <person name="Sutton G."/>
            <person name="Rogers Y.-H."/>
            <person name="Friedman R."/>
            <person name="Frazier M."/>
            <person name="Venter J.C."/>
        </authorList>
    </citation>
    <scope>NUCLEOTIDE SEQUENCE [LARGE SCALE GENOMIC DNA]</scope>
    <source>
        <strain evidence="3">ATCC 25650 / DSM 13394 / JCM 20685 / NBRC 16684 / NCIMB 2208 / IAM 12614 / B1</strain>
    </source>
</reference>
<sequence length="515" mass="56322">MTDSPLKSLNTGPLLDFTNASLARNRGEKTSGGKLVSGNVYVKKGEVLAQMPKATLAGRIVRWIRDVFTNNSNIKAQTAFRKALVDKFGDAGREAYNGSCASMGPRKRLTAQQIKIGISQASKTRPITREAAIEQNRKFCEFILANPEILGKKGMFRMPGQKEHVRLLQEFSEVVKFDKMVKRGSTRSEEVKDYTFEGPNLKGVNFQDISSAFKENIRLGVTVEESEKYAKNVVDFELGNQELMNALKKEDAKATKDRAKGVISKVSPEERPKVRPETLPAIKELPTAFRETLEVISRFRQAQGNADLIPSNSVGMLFSLSCDETGDYYASALSADDRFSNEDKKNGPGNFQFASAAFVNAMLDKYDEEKAGAGSSGGKSEVNLAILPAKQVDVETGTKRWAAPRGKFASPVAVSPKKSEQLDLDNDVSRWAAPRGKFASPVAVSSKKSEQSDLDNDAGRSSGAGSSVGVPNHVFNVLTSKAYRDEREEQLEIAKESPLLKVVDEPSRTGTTSDV</sequence>
<organism evidence="2 3">
    <name type="scientific">Roseibium aggregatum (strain ATCC 25650 / DSM 13394 / JCM 20685 / NBRC 16684 / NCIMB 2208 / IAM 12614 / B1)</name>
    <name type="common">Stappia aggregata</name>
    <dbReference type="NCBI Taxonomy" id="384765"/>
    <lineage>
        <taxon>Bacteria</taxon>
        <taxon>Pseudomonadati</taxon>
        <taxon>Pseudomonadota</taxon>
        <taxon>Alphaproteobacteria</taxon>
        <taxon>Hyphomicrobiales</taxon>
        <taxon>Stappiaceae</taxon>
        <taxon>Roseibium</taxon>
    </lineage>
</organism>
<accession>A0P2K0</accession>
<name>A0P2K0_ROSAI</name>